<feature type="compositionally biased region" description="Basic and acidic residues" evidence="2">
    <location>
        <begin position="12"/>
        <end position="22"/>
    </location>
</feature>
<reference evidence="3 4" key="1">
    <citation type="submission" date="2019-02" db="EMBL/GenBank/DDBJ databases">
        <title>Deep-cultivation of Planctomycetes and their phenomic and genomic characterization uncovers novel biology.</title>
        <authorList>
            <person name="Wiegand S."/>
            <person name="Jogler M."/>
            <person name="Boedeker C."/>
            <person name="Pinto D."/>
            <person name="Vollmers J."/>
            <person name="Rivas-Marin E."/>
            <person name="Kohn T."/>
            <person name="Peeters S.H."/>
            <person name="Heuer A."/>
            <person name="Rast P."/>
            <person name="Oberbeckmann S."/>
            <person name="Bunk B."/>
            <person name="Jeske O."/>
            <person name="Meyerdierks A."/>
            <person name="Storesund J.E."/>
            <person name="Kallscheuer N."/>
            <person name="Luecker S."/>
            <person name="Lage O.M."/>
            <person name="Pohl T."/>
            <person name="Merkel B.J."/>
            <person name="Hornburger P."/>
            <person name="Mueller R.-W."/>
            <person name="Bruemmer F."/>
            <person name="Labrenz M."/>
            <person name="Spormann A.M."/>
            <person name="Op den Camp H."/>
            <person name="Overmann J."/>
            <person name="Amann R."/>
            <person name="Jetten M.S.M."/>
            <person name="Mascher T."/>
            <person name="Medema M.H."/>
            <person name="Devos D.P."/>
            <person name="Kaster A.-K."/>
            <person name="Ovreas L."/>
            <person name="Rohde M."/>
            <person name="Galperin M.Y."/>
            <person name="Jogler C."/>
        </authorList>
    </citation>
    <scope>NUCLEOTIDE SEQUENCE [LARGE SCALE GENOMIC DNA]</scope>
    <source>
        <strain evidence="3 4">Pla85_3_4</strain>
    </source>
</reference>
<keyword evidence="4" id="KW-1185">Reference proteome</keyword>
<evidence type="ECO:0000256" key="2">
    <source>
        <dbReference type="SAM" id="MobiDB-lite"/>
    </source>
</evidence>
<dbReference type="KEGG" id="lcre:Pla8534_40180"/>
<sequence>MPLSEATALLQKQEEKPGKKQPEQTPSKQTPSTNGSDALPGEPAAGFHLEPHNPAADAAALLRLAERCERFSPVVGVERVDPAGDTLLLDVSGLGRIFGGEAELVALVERTLRDWGYTPRLAVADTPGAAWAVAHFGRQPHTVVPAAGTAAALAPLSPAALRLPETATAMLRRLGMERIEQVLALPRVSLATRFTGDAPLLLRLDQALGAAAEMIVPHHAAEPAAVTWDFEYASTNRRAIAAVFEKLLQRLTGPLALRQEGVVCLRCRLTCEEQPPLCFDLGLYQPSASAPHLLDLLQPKLERLRLPAPVEAIAIEAAAIAPLEIRQRELFADDYQSRRRLALLIERLSSRLGREAVGRLECVSDAQPEEAYRFVPLTGTAAEKTTGAKKTSASGPSHGPAPAADGPIVRLPPLARPLRLLDPPAAIRVTALANGPPVRFDYQGRQYRAADSLGPERIETGWWRGPSVRRDYYWVTCETGQRFWLFRRLTDGCWFLHGEFA</sequence>
<proteinExistence type="predicted"/>
<dbReference type="InterPro" id="IPR050356">
    <property type="entry name" value="SulA_CellDiv_inhibitor"/>
</dbReference>
<dbReference type="InterPro" id="IPR043502">
    <property type="entry name" value="DNA/RNA_pol_sf"/>
</dbReference>
<gene>
    <name evidence="3" type="ORF">Pla8534_40180</name>
</gene>
<feature type="region of interest" description="Disordered" evidence="2">
    <location>
        <begin position="383"/>
        <end position="406"/>
    </location>
</feature>
<evidence type="ECO:0000313" key="4">
    <source>
        <dbReference type="Proteomes" id="UP000317648"/>
    </source>
</evidence>
<dbReference type="Proteomes" id="UP000317648">
    <property type="component" value="Chromosome"/>
</dbReference>
<dbReference type="GO" id="GO:0006281">
    <property type="term" value="P:DNA repair"/>
    <property type="evidence" value="ECO:0007669"/>
    <property type="project" value="TreeGrafter"/>
</dbReference>
<accession>A0A518DWI9</accession>
<evidence type="ECO:0008006" key="5">
    <source>
        <dbReference type="Google" id="ProtNLM"/>
    </source>
</evidence>
<protein>
    <recommendedName>
        <fullName evidence="5">DNA polymerase IV</fullName>
    </recommendedName>
</protein>
<dbReference type="PANTHER" id="PTHR35369">
    <property type="entry name" value="BLR3025 PROTEIN-RELATED"/>
    <property type="match status" value="1"/>
</dbReference>
<dbReference type="CDD" id="cd03468">
    <property type="entry name" value="PolY_like"/>
    <property type="match status" value="1"/>
</dbReference>
<feature type="region of interest" description="Disordered" evidence="2">
    <location>
        <begin position="1"/>
        <end position="51"/>
    </location>
</feature>
<keyword evidence="1" id="KW-0227">DNA damage</keyword>
<dbReference type="PANTHER" id="PTHR35369:SF2">
    <property type="entry name" value="BLR3025 PROTEIN"/>
    <property type="match status" value="1"/>
</dbReference>
<name>A0A518DWI9_9BACT</name>
<organism evidence="3 4">
    <name type="scientific">Lignipirellula cremea</name>
    <dbReference type="NCBI Taxonomy" id="2528010"/>
    <lineage>
        <taxon>Bacteria</taxon>
        <taxon>Pseudomonadati</taxon>
        <taxon>Planctomycetota</taxon>
        <taxon>Planctomycetia</taxon>
        <taxon>Pirellulales</taxon>
        <taxon>Pirellulaceae</taxon>
        <taxon>Lignipirellula</taxon>
    </lineage>
</organism>
<dbReference type="SUPFAM" id="SSF56672">
    <property type="entry name" value="DNA/RNA polymerases"/>
    <property type="match status" value="1"/>
</dbReference>
<dbReference type="EMBL" id="CP036433">
    <property type="protein sequence ID" value="QDU96199.1"/>
    <property type="molecule type" value="Genomic_DNA"/>
</dbReference>
<feature type="compositionally biased region" description="Polar residues" evidence="2">
    <location>
        <begin position="27"/>
        <end position="36"/>
    </location>
</feature>
<dbReference type="AlphaFoldDB" id="A0A518DWI9"/>
<evidence type="ECO:0000313" key="3">
    <source>
        <dbReference type="EMBL" id="QDU96199.1"/>
    </source>
</evidence>
<evidence type="ECO:0000256" key="1">
    <source>
        <dbReference type="ARBA" id="ARBA00022763"/>
    </source>
</evidence>